<keyword evidence="2" id="KW-1185">Reference proteome</keyword>
<dbReference type="RefSeq" id="WP_188745512.1">
    <property type="nucleotide sequence ID" value="NZ_BMIJ01000001.1"/>
</dbReference>
<dbReference type="InterPro" id="IPR026325">
    <property type="entry name" value="DUF932"/>
</dbReference>
<organism evidence="1 2">
    <name type="scientific">Marinobacterium zhoushanense</name>
    <dbReference type="NCBI Taxonomy" id="1679163"/>
    <lineage>
        <taxon>Bacteria</taxon>
        <taxon>Pseudomonadati</taxon>
        <taxon>Pseudomonadota</taxon>
        <taxon>Gammaproteobacteria</taxon>
        <taxon>Oceanospirillales</taxon>
        <taxon>Oceanospirillaceae</taxon>
        <taxon>Marinobacterium</taxon>
    </lineage>
</organism>
<gene>
    <name evidence="1" type="primary">yubP</name>
    <name evidence="1" type="ORF">GCM10011352_04980</name>
</gene>
<reference evidence="2" key="1">
    <citation type="journal article" date="2019" name="Int. J. Syst. Evol. Microbiol.">
        <title>The Global Catalogue of Microorganisms (GCM) 10K type strain sequencing project: providing services to taxonomists for standard genome sequencing and annotation.</title>
        <authorList>
            <consortium name="The Broad Institute Genomics Platform"/>
            <consortium name="The Broad Institute Genome Sequencing Center for Infectious Disease"/>
            <person name="Wu L."/>
            <person name="Ma J."/>
        </authorList>
    </citation>
    <scope>NUCLEOTIDE SEQUENCE [LARGE SCALE GENOMIC DNA]</scope>
    <source>
        <strain evidence="2">CGMCC 1.15341</strain>
    </source>
</reference>
<name>A0ABQ1K3L0_9GAMM</name>
<dbReference type="Pfam" id="PF06067">
    <property type="entry name" value="DUF932"/>
    <property type="match status" value="1"/>
</dbReference>
<dbReference type="EMBL" id="BMIJ01000001">
    <property type="protein sequence ID" value="GGB82172.1"/>
    <property type="molecule type" value="Genomic_DNA"/>
</dbReference>
<proteinExistence type="predicted"/>
<evidence type="ECO:0000313" key="1">
    <source>
        <dbReference type="EMBL" id="GGB82172.1"/>
    </source>
</evidence>
<comment type="caution">
    <text evidence="1">The sequence shown here is derived from an EMBL/GenBank/DDBJ whole genome shotgun (WGS) entry which is preliminary data.</text>
</comment>
<evidence type="ECO:0000313" key="2">
    <source>
        <dbReference type="Proteomes" id="UP000629025"/>
    </source>
</evidence>
<sequence>MTMHILSHDQLRRQAPAIFATAPDQAVSDRYGFVPTIEVVNALQSEGWHPVRAQQTLARTQERRAVSRHMVRFRQEPDRQIKVGDSVAELVLTNSHDRTSAYQLDLGLFRLVCSNGMVTPVGEMGGIRVRHGRQVVTEILEGSIALIDEAPEVATAVDRFRSLRLSPDEAQLFAQSALTLRYGEDWINVSPVTPEAVLQARRSEDREVDLWHVFNRTQENLLKGGIRGRSTNGRNTRTRPIRSVSEDVRLNRALWQLTEHFAALKSKSIAA</sequence>
<dbReference type="Proteomes" id="UP000629025">
    <property type="component" value="Unassembled WGS sequence"/>
</dbReference>
<protein>
    <recommendedName>
        <fullName evidence="3">DUF945 domain-containing protein</fullName>
    </recommendedName>
</protein>
<accession>A0ABQ1K3L0</accession>
<evidence type="ECO:0008006" key="3">
    <source>
        <dbReference type="Google" id="ProtNLM"/>
    </source>
</evidence>